<dbReference type="SUPFAM" id="SSF50118">
    <property type="entry name" value="Cell growth inhibitor/plasmid maintenance toxic component"/>
    <property type="match status" value="1"/>
</dbReference>
<dbReference type="OrthoDB" id="4828144at2"/>
<dbReference type="EMBL" id="QEKW01000002">
    <property type="protein sequence ID" value="PVZ12955.1"/>
    <property type="molecule type" value="Genomic_DNA"/>
</dbReference>
<proteinExistence type="predicted"/>
<sequence>MSTSVGDRIRMHSNHTDVPDRTGTIVAVLGQGGPPYRVRFDSGEETIVTPGPDATIESGSVGDKLGLAAEQAGEKAGEVAGAVKEQAEDATGAAARTVADLADDVAKRFER</sequence>
<reference evidence="3 4" key="1">
    <citation type="submission" date="2018-04" db="EMBL/GenBank/DDBJ databases">
        <title>Genomic Encyclopedia of Type Strains, Phase IV (KMG-IV): sequencing the most valuable type-strain genomes for metagenomic binning, comparative biology and taxonomic classification.</title>
        <authorList>
            <person name="Goeker M."/>
        </authorList>
    </citation>
    <scope>NUCLEOTIDE SEQUENCE [LARGE SCALE GENOMIC DNA]</scope>
    <source>
        <strain evidence="3 4">DSM 45771</strain>
    </source>
</reference>
<evidence type="ECO:0000259" key="2">
    <source>
        <dbReference type="Pfam" id="PF08940"/>
    </source>
</evidence>
<feature type="domain" description="DUF1918" evidence="2">
    <location>
        <begin position="1"/>
        <end position="56"/>
    </location>
</feature>
<feature type="compositionally biased region" description="Basic and acidic residues" evidence="1">
    <location>
        <begin position="7"/>
        <end position="20"/>
    </location>
</feature>
<name>A0A2U1FL64_9PSEU</name>
<dbReference type="AlphaFoldDB" id="A0A2U1FL64"/>
<accession>A0A2U1FL64</accession>
<gene>
    <name evidence="3" type="ORF">C8D89_102103</name>
</gene>
<dbReference type="Gene3D" id="2.30.30.440">
    <property type="entry name" value="Domain of unknown function DUF1918"/>
    <property type="match status" value="1"/>
</dbReference>
<organism evidence="3 4">
    <name type="scientific">Actinomycetospora cinnamomea</name>
    <dbReference type="NCBI Taxonomy" id="663609"/>
    <lineage>
        <taxon>Bacteria</taxon>
        <taxon>Bacillati</taxon>
        <taxon>Actinomycetota</taxon>
        <taxon>Actinomycetes</taxon>
        <taxon>Pseudonocardiales</taxon>
        <taxon>Pseudonocardiaceae</taxon>
        <taxon>Actinomycetospora</taxon>
    </lineage>
</organism>
<evidence type="ECO:0000313" key="4">
    <source>
        <dbReference type="Proteomes" id="UP000245639"/>
    </source>
</evidence>
<comment type="caution">
    <text evidence="3">The sequence shown here is derived from an EMBL/GenBank/DDBJ whole genome shotgun (WGS) entry which is preliminary data.</text>
</comment>
<dbReference type="Proteomes" id="UP000245639">
    <property type="component" value="Unassembled WGS sequence"/>
</dbReference>
<evidence type="ECO:0000256" key="1">
    <source>
        <dbReference type="SAM" id="MobiDB-lite"/>
    </source>
</evidence>
<dbReference type="RefSeq" id="WP_116707344.1">
    <property type="nucleotide sequence ID" value="NZ_QEKW01000002.1"/>
</dbReference>
<keyword evidence="4" id="KW-1185">Reference proteome</keyword>
<protein>
    <submittedName>
        <fullName evidence="3">Uncharacterized protein DUF1918</fullName>
    </submittedName>
</protein>
<dbReference type="Pfam" id="PF08940">
    <property type="entry name" value="DUF1918"/>
    <property type="match status" value="1"/>
</dbReference>
<dbReference type="InterPro" id="IPR015035">
    <property type="entry name" value="DUF1918"/>
</dbReference>
<evidence type="ECO:0000313" key="3">
    <source>
        <dbReference type="EMBL" id="PVZ12955.1"/>
    </source>
</evidence>
<feature type="region of interest" description="Disordered" evidence="1">
    <location>
        <begin position="1"/>
        <end position="20"/>
    </location>
</feature>